<evidence type="ECO:0008006" key="7">
    <source>
        <dbReference type="Google" id="ProtNLM"/>
    </source>
</evidence>
<gene>
    <name evidence="5" type="ORF">BO86DRAFT_340745</name>
</gene>
<dbReference type="AlphaFoldDB" id="A0A8T8WY56"/>
<evidence type="ECO:0000259" key="4">
    <source>
        <dbReference type="Pfam" id="PF25543"/>
    </source>
</evidence>
<protein>
    <recommendedName>
        <fullName evidence="7">C3H1-type domain-containing protein</fullName>
    </recommendedName>
</protein>
<dbReference type="Proteomes" id="UP000249497">
    <property type="component" value="Unassembled WGS sequence"/>
</dbReference>
<keyword evidence="1" id="KW-0175">Coiled coil</keyword>
<feature type="coiled-coil region" evidence="1">
    <location>
        <begin position="27"/>
        <end position="75"/>
    </location>
</feature>
<dbReference type="Pfam" id="PF25543">
    <property type="entry name" value="zf-CCCH_tandem"/>
    <property type="match status" value="1"/>
</dbReference>
<dbReference type="PANTHER" id="PTHR37543">
    <property type="entry name" value="CCCH ZINC FINGER DNA BINDING PROTEIN (AFU_ORTHOLOGUE AFUA_5G12760)"/>
    <property type="match status" value="1"/>
</dbReference>
<dbReference type="PANTHER" id="PTHR37543:SF1">
    <property type="entry name" value="CCCH ZINC FINGER DNA BINDING PROTEIN (AFU_ORTHOLOGUE AFUA_5G12760)"/>
    <property type="match status" value="1"/>
</dbReference>
<feature type="region of interest" description="Disordered" evidence="2">
    <location>
        <begin position="268"/>
        <end position="293"/>
    </location>
</feature>
<evidence type="ECO:0000313" key="5">
    <source>
        <dbReference type="EMBL" id="RAH80827.1"/>
    </source>
</evidence>
<dbReference type="InterPro" id="IPR057683">
    <property type="entry name" value="DUF7923"/>
</dbReference>
<dbReference type="GeneID" id="37172752"/>
<feature type="domain" description="DUF7923" evidence="3">
    <location>
        <begin position="77"/>
        <end position="261"/>
    </location>
</feature>
<dbReference type="EMBL" id="KZ824800">
    <property type="protein sequence ID" value="RAH80827.1"/>
    <property type="molecule type" value="Genomic_DNA"/>
</dbReference>
<feature type="domain" description="Tandem CCCH zinc finger" evidence="4">
    <location>
        <begin position="391"/>
        <end position="434"/>
    </location>
</feature>
<evidence type="ECO:0000256" key="1">
    <source>
        <dbReference type="SAM" id="Coils"/>
    </source>
</evidence>
<evidence type="ECO:0000259" key="3">
    <source>
        <dbReference type="Pfam" id="PF25540"/>
    </source>
</evidence>
<dbReference type="Pfam" id="PF25540">
    <property type="entry name" value="DUF7923"/>
    <property type="match status" value="1"/>
</dbReference>
<proteinExistence type="predicted"/>
<dbReference type="OrthoDB" id="2270193at2759"/>
<organism evidence="5 6">
    <name type="scientific">Aspergillus japonicus CBS 114.51</name>
    <dbReference type="NCBI Taxonomy" id="1448312"/>
    <lineage>
        <taxon>Eukaryota</taxon>
        <taxon>Fungi</taxon>
        <taxon>Dikarya</taxon>
        <taxon>Ascomycota</taxon>
        <taxon>Pezizomycotina</taxon>
        <taxon>Eurotiomycetes</taxon>
        <taxon>Eurotiomycetidae</taxon>
        <taxon>Eurotiales</taxon>
        <taxon>Aspergillaceae</taxon>
        <taxon>Aspergillus</taxon>
        <taxon>Aspergillus subgen. Circumdati</taxon>
    </lineage>
</organism>
<evidence type="ECO:0000313" key="6">
    <source>
        <dbReference type="Proteomes" id="UP000249497"/>
    </source>
</evidence>
<keyword evidence="6" id="KW-1185">Reference proteome</keyword>
<sequence length="443" mass="49674">MAGGPVQKLTASVSEGESIILKIFEELKTQSGEIANLDQEYRDVSNDLSRERSSARRMQEELEALENFNRSLLKAIDDSSFVLVLIDADADGYIFKDKYYTDSNGGRQAALDLEEVVREYLKKCYPNFEKLPIMIKAFANLDGLSQFLSKAKLIKSPMALTTFAKGFSQASHISDFVLVGSGKDRADEKIRGIFQEFIGNPTCRHVMFGACHDNGYVRLLEKYQNNNKADSRKVTLIYPFEPGKEFGGLSGYPSLQFETIFQTESVMTRNLSPPPPPLPQTHRALGAEGGSPPPSLAVKNPWMTVSAKLPQYAISRKSENLPEGSIYVNAAGQRVDSELPHPSQEAQGTWHRKMSAKMKFCRRYHLHPYGCKGDCGYSHGPLMEDEKLIYRRKLRLENCHTGPQCRDAGCLFGHHCSCEEKACKFLPEMHHIDTSSVRVMPCI</sequence>
<dbReference type="RefSeq" id="XP_025526721.1">
    <property type="nucleotide sequence ID" value="XM_025669060.1"/>
</dbReference>
<name>A0A8T8WY56_ASPJA</name>
<reference evidence="5 6" key="1">
    <citation type="submission" date="2018-02" db="EMBL/GenBank/DDBJ databases">
        <title>The genomes of Aspergillus section Nigri reveals drivers in fungal speciation.</title>
        <authorList>
            <consortium name="DOE Joint Genome Institute"/>
            <person name="Vesth T.C."/>
            <person name="Nybo J."/>
            <person name="Theobald S."/>
            <person name="Brandl J."/>
            <person name="Frisvad J.C."/>
            <person name="Nielsen K.F."/>
            <person name="Lyhne E.K."/>
            <person name="Kogle M.E."/>
            <person name="Kuo A."/>
            <person name="Riley R."/>
            <person name="Clum A."/>
            <person name="Nolan M."/>
            <person name="Lipzen A."/>
            <person name="Salamov A."/>
            <person name="Henrissat B."/>
            <person name="Wiebenga A."/>
            <person name="De vries R.P."/>
            <person name="Grigoriev I.V."/>
            <person name="Mortensen U.H."/>
            <person name="Andersen M.R."/>
            <person name="Baker S.E."/>
        </authorList>
    </citation>
    <scope>NUCLEOTIDE SEQUENCE [LARGE SCALE GENOMIC DNA]</scope>
    <source>
        <strain evidence="5 6">CBS 114.51</strain>
    </source>
</reference>
<dbReference type="InterPro" id="IPR057654">
    <property type="entry name" value="Znf-CCCH_tandem"/>
</dbReference>
<accession>A0A8T8WY56</accession>
<evidence type="ECO:0000256" key="2">
    <source>
        <dbReference type="SAM" id="MobiDB-lite"/>
    </source>
</evidence>